<dbReference type="Pfam" id="PF20051">
    <property type="entry name" value="DUF6453"/>
    <property type="match status" value="1"/>
</dbReference>
<accession>A0ABT2H986</accession>
<dbReference type="Proteomes" id="UP001165586">
    <property type="component" value="Unassembled WGS sequence"/>
</dbReference>
<comment type="caution">
    <text evidence="1">The sequence shown here is derived from an EMBL/GenBank/DDBJ whole genome shotgun (WGS) entry which is preliminary data.</text>
</comment>
<sequence length="332" mass="35621">MAIGIQAQPVGPGPAAPAPLLINDGCTFPQFLGTYSTGQIEFRNTSASITVPNFDGRGELIMVPASEIAHEQYVGTNLVPSVVGVKGMSISGNVAHFSLQDASYRNIYWSMSWHAYKIHPRGSMTYGVNFTNSADFMNLNDTGTVGQCIWAYQGAVGDGMVLSAIPANAVVFMYWDQADTVVQYTPQNRTIHVTHNRMNNNNGQTIGFARIVAFLNTGSVPEHRGGFNIYNASGTCTFSTYNSPFIIRGFISTAGGNPGVTQPMINITTNGLAGGQGGGWQYQHWRGATNQGGSIGTGFGPQFASWTDQYDLMINSTTNIPLPVLSALDYFA</sequence>
<name>A0ABT2H986_9MICO</name>
<reference evidence="1" key="1">
    <citation type="submission" date="2022-08" db="EMBL/GenBank/DDBJ databases">
        <authorList>
            <person name="Deng Y."/>
            <person name="Han X.-F."/>
            <person name="Zhang Y.-Q."/>
        </authorList>
    </citation>
    <scope>NUCLEOTIDE SEQUENCE</scope>
    <source>
        <strain evidence="1">CPCC 203386</strain>
    </source>
</reference>
<evidence type="ECO:0000313" key="1">
    <source>
        <dbReference type="EMBL" id="MCS5736472.1"/>
    </source>
</evidence>
<evidence type="ECO:0000313" key="2">
    <source>
        <dbReference type="Proteomes" id="UP001165586"/>
    </source>
</evidence>
<protein>
    <submittedName>
        <fullName evidence="1">DUF6453 family protein</fullName>
    </submittedName>
</protein>
<dbReference type="EMBL" id="JANLCJ010000034">
    <property type="protein sequence ID" value="MCS5736472.1"/>
    <property type="molecule type" value="Genomic_DNA"/>
</dbReference>
<proteinExistence type="predicted"/>
<organism evidence="1 2">
    <name type="scientific">Herbiconiux daphne</name>
    <dbReference type="NCBI Taxonomy" id="2970914"/>
    <lineage>
        <taxon>Bacteria</taxon>
        <taxon>Bacillati</taxon>
        <taxon>Actinomycetota</taxon>
        <taxon>Actinomycetes</taxon>
        <taxon>Micrococcales</taxon>
        <taxon>Microbacteriaceae</taxon>
        <taxon>Herbiconiux</taxon>
    </lineage>
</organism>
<keyword evidence="2" id="KW-1185">Reference proteome</keyword>
<dbReference type="RefSeq" id="WP_259542441.1">
    <property type="nucleotide sequence ID" value="NZ_JANLCJ010000034.1"/>
</dbReference>
<dbReference type="InterPro" id="IPR045604">
    <property type="entry name" value="DUF6453"/>
</dbReference>
<gene>
    <name evidence="1" type="ORF">N1032_22320</name>
</gene>